<dbReference type="InParanoid" id="A0A1S3I5W7"/>
<comment type="subcellular location">
    <subcellularLocation>
        <location evidence="1">Nucleus</location>
    </subcellularLocation>
</comment>
<dbReference type="GO" id="GO:0007129">
    <property type="term" value="P:homologous chromosome pairing at meiosis"/>
    <property type="evidence" value="ECO:0007669"/>
    <property type="project" value="TreeGrafter"/>
</dbReference>
<dbReference type="OrthoDB" id="272266at2759"/>
<dbReference type="PANTHER" id="PTHR15938:SF0">
    <property type="entry name" value="HOMOLOGOUS-PAIRING PROTEIN 2 HOMOLOG"/>
    <property type="match status" value="1"/>
</dbReference>
<dbReference type="GO" id="GO:0120231">
    <property type="term" value="C:DNA recombinase auxiliary factor complex"/>
    <property type="evidence" value="ECO:0007669"/>
    <property type="project" value="TreeGrafter"/>
</dbReference>
<evidence type="ECO:0000313" key="8">
    <source>
        <dbReference type="Proteomes" id="UP000085678"/>
    </source>
</evidence>
<dbReference type="KEGG" id="lak:106161288"/>
<feature type="non-terminal residue" evidence="9">
    <location>
        <position position="174"/>
    </location>
</feature>
<name>A0A1S3I5W7_LINAN</name>
<keyword evidence="6" id="KW-0175">Coiled coil</keyword>
<gene>
    <name evidence="9" type="primary">LOC106161288</name>
</gene>
<comment type="similarity">
    <text evidence="2">Belongs to the HOP2 family.</text>
</comment>
<dbReference type="GO" id="GO:0120230">
    <property type="term" value="F:recombinase activator activity"/>
    <property type="evidence" value="ECO:0007669"/>
    <property type="project" value="TreeGrafter"/>
</dbReference>
<reference evidence="9" key="1">
    <citation type="submission" date="2025-08" db="UniProtKB">
        <authorList>
            <consortium name="RefSeq"/>
        </authorList>
    </citation>
    <scope>IDENTIFICATION</scope>
    <source>
        <tissue evidence="9">Gonads</tissue>
    </source>
</reference>
<evidence type="ECO:0000256" key="3">
    <source>
        <dbReference type="ARBA" id="ARBA00023172"/>
    </source>
</evidence>
<accession>A0A1S3I5W7</accession>
<proteinExistence type="inferred from homology"/>
<keyword evidence="4" id="KW-0539">Nucleus</keyword>
<dbReference type="STRING" id="7574.A0A1S3I5W7"/>
<feature type="coiled-coil region" evidence="6">
    <location>
        <begin position="81"/>
        <end position="145"/>
    </location>
</feature>
<dbReference type="PANTHER" id="PTHR15938">
    <property type="entry name" value="TBP-1 INTERACTING PROTEIN"/>
    <property type="match status" value="1"/>
</dbReference>
<dbReference type="InterPro" id="IPR010776">
    <property type="entry name" value="Hop2_WH_dom"/>
</dbReference>
<dbReference type="GO" id="GO:0003690">
    <property type="term" value="F:double-stranded DNA binding"/>
    <property type="evidence" value="ECO:0007669"/>
    <property type="project" value="TreeGrafter"/>
</dbReference>
<evidence type="ECO:0000256" key="2">
    <source>
        <dbReference type="ARBA" id="ARBA00007922"/>
    </source>
</evidence>
<dbReference type="Gene3D" id="1.10.10.10">
    <property type="entry name" value="Winged helix-like DNA-binding domain superfamily/Winged helix DNA-binding domain"/>
    <property type="match status" value="1"/>
</dbReference>
<evidence type="ECO:0000256" key="1">
    <source>
        <dbReference type="ARBA" id="ARBA00004123"/>
    </source>
</evidence>
<keyword evidence="8" id="KW-1185">Reference proteome</keyword>
<dbReference type="RefSeq" id="XP_013393647.1">
    <property type="nucleotide sequence ID" value="XM_013538193.1"/>
</dbReference>
<dbReference type="AlphaFoldDB" id="A0A1S3I5W7"/>
<evidence type="ECO:0000256" key="6">
    <source>
        <dbReference type="SAM" id="Coils"/>
    </source>
</evidence>
<dbReference type="InterPro" id="IPR036388">
    <property type="entry name" value="WH-like_DNA-bd_sf"/>
</dbReference>
<evidence type="ECO:0000256" key="5">
    <source>
        <dbReference type="ARBA" id="ARBA00023254"/>
    </source>
</evidence>
<dbReference type="GO" id="GO:0010774">
    <property type="term" value="P:meiotic strand invasion involved in reciprocal meiotic recombination"/>
    <property type="evidence" value="ECO:0007669"/>
    <property type="project" value="TreeGrafter"/>
</dbReference>
<dbReference type="GO" id="GO:0000794">
    <property type="term" value="C:condensed nuclear chromosome"/>
    <property type="evidence" value="ECO:0007669"/>
    <property type="project" value="TreeGrafter"/>
</dbReference>
<feature type="domain" description="Homologous-pairing protein 2 winged helix" evidence="7">
    <location>
        <begin position="9"/>
        <end position="67"/>
    </location>
</feature>
<organism evidence="8 9">
    <name type="scientific">Lingula anatina</name>
    <name type="common">Brachiopod</name>
    <name type="synonym">Lingula unguis</name>
    <dbReference type="NCBI Taxonomy" id="7574"/>
    <lineage>
        <taxon>Eukaryota</taxon>
        <taxon>Metazoa</taxon>
        <taxon>Spiralia</taxon>
        <taxon>Lophotrochozoa</taxon>
        <taxon>Brachiopoda</taxon>
        <taxon>Linguliformea</taxon>
        <taxon>Lingulata</taxon>
        <taxon>Lingulida</taxon>
        <taxon>Linguloidea</taxon>
        <taxon>Lingulidae</taxon>
        <taxon>Lingula</taxon>
    </lineage>
</organism>
<keyword evidence="3" id="KW-0233">DNA recombination</keyword>
<dbReference type="Proteomes" id="UP000085678">
    <property type="component" value="Unplaced"/>
</dbReference>
<evidence type="ECO:0000259" key="7">
    <source>
        <dbReference type="Pfam" id="PF07106"/>
    </source>
</evidence>
<dbReference type="GeneID" id="106161288"/>
<dbReference type="Pfam" id="PF07106">
    <property type="entry name" value="WHD_TBPIP"/>
    <property type="match status" value="1"/>
</dbReference>
<evidence type="ECO:0000256" key="4">
    <source>
        <dbReference type="ARBA" id="ARBA00023242"/>
    </source>
</evidence>
<sequence length="174" mass="20193">MSKNKDEKAKGAVLEYLTQQNRPYSAIDVFNNLHKEYGKTAVVKVLETLAQEGKIKEKTYGKQKVYLPDQSQYPTCDETELKAMDLKIAQMTEELKVLQEETRKMENELRGLNSSLSTDEAKKQLTMLRGEVENYKKKLAQLKEGGKAISPEEREVIIKNRVKLVKEWRKRKRT</sequence>
<evidence type="ECO:0000313" key="9">
    <source>
        <dbReference type="RefSeq" id="XP_013393647.1"/>
    </source>
</evidence>
<dbReference type="GO" id="GO:0000709">
    <property type="term" value="P:meiotic joint molecule formation"/>
    <property type="evidence" value="ECO:0007669"/>
    <property type="project" value="TreeGrafter"/>
</dbReference>
<protein>
    <submittedName>
        <fullName evidence="9">Homologous-pairing protein 2 homolog</fullName>
    </submittedName>
</protein>
<keyword evidence="5" id="KW-0469">Meiosis</keyword>